<keyword evidence="5" id="KW-0805">Transcription regulation</keyword>
<evidence type="ECO:0000256" key="5">
    <source>
        <dbReference type="ARBA" id="ARBA00023015"/>
    </source>
</evidence>
<evidence type="ECO:0000259" key="11">
    <source>
        <dbReference type="PROSITE" id="PS50808"/>
    </source>
</evidence>
<dbReference type="InterPro" id="IPR012337">
    <property type="entry name" value="RNaseH-like_sf"/>
</dbReference>
<comment type="caution">
    <text evidence="12">The sequence shown here is derived from an EMBL/GenBank/DDBJ whole genome shotgun (WGS) entry which is preliminary data.</text>
</comment>
<evidence type="ECO:0000256" key="6">
    <source>
        <dbReference type="ARBA" id="ARBA00023163"/>
    </source>
</evidence>
<keyword evidence="7" id="KW-0539">Nucleus</keyword>
<evidence type="ECO:0000256" key="7">
    <source>
        <dbReference type="ARBA" id="ARBA00023242"/>
    </source>
</evidence>
<keyword evidence="6" id="KW-0804">Transcription</keyword>
<dbReference type="OrthoDB" id="3172935at2759"/>
<accession>A0A8H5C292</accession>
<dbReference type="EMBL" id="JAACJM010000284">
    <property type="protein sequence ID" value="KAF5333840.1"/>
    <property type="molecule type" value="Genomic_DNA"/>
</dbReference>
<dbReference type="AlphaFoldDB" id="A0A8H5C292"/>
<reference evidence="12 13" key="1">
    <citation type="journal article" date="2020" name="ISME J.">
        <title>Uncovering the hidden diversity of litter-decomposition mechanisms in mushroom-forming fungi.</title>
        <authorList>
            <person name="Floudas D."/>
            <person name="Bentzer J."/>
            <person name="Ahren D."/>
            <person name="Johansson T."/>
            <person name="Persson P."/>
            <person name="Tunlid A."/>
        </authorList>
    </citation>
    <scope>NUCLEOTIDE SEQUENCE [LARGE SCALE GENOMIC DNA]</scope>
    <source>
        <strain evidence="12 13">CBS 291.85</strain>
    </source>
</reference>
<keyword evidence="2" id="KW-0479">Metal-binding</keyword>
<evidence type="ECO:0000256" key="4">
    <source>
        <dbReference type="ARBA" id="ARBA00022833"/>
    </source>
</evidence>
<evidence type="ECO:0000256" key="8">
    <source>
        <dbReference type="PROSITE-ProRule" id="PRU00027"/>
    </source>
</evidence>
<keyword evidence="13" id="KW-1185">Reference proteome</keyword>
<evidence type="ECO:0000256" key="10">
    <source>
        <dbReference type="SAM" id="SignalP"/>
    </source>
</evidence>
<dbReference type="GO" id="GO:0008270">
    <property type="term" value="F:zinc ion binding"/>
    <property type="evidence" value="ECO:0007669"/>
    <property type="project" value="UniProtKB-KW"/>
</dbReference>
<protein>
    <recommendedName>
        <fullName evidence="11">BED-type domain-containing protein</fullName>
    </recommendedName>
</protein>
<dbReference type="SUPFAM" id="SSF53098">
    <property type="entry name" value="Ribonuclease H-like"/>
    <property type="match status" value="1"/>
</dbReference>
<name>A0A8H5C292_9AGAR</name>
<keyword evidence="4" id="KW-0862">Zinc</keyword>
<dbReference type="GO" id="GO:0003677">
    <property type="term" value="F:DNA binding"/>
    <property type="evidence" value="ECO:0007669"/>
    <property type="project" value="InterPro"/>
</dbReference>
<evidence type="ECO:0000313" key="13">
    <source>
        <dbReference type="Proteomes" id="UP000559256"/>
    </source>
</evidence>
<feature type="domain" description="BED-type" evidence="11">
    <location>
        <begin position="214"/>
        <end position="276"/>
    </location>
</feature>
<comment type="subcellular location">
    <subcellularLocation>
        <location evidence="1">Nucleus</location>
    </subcellularLocation>
</comment>
<dbReference type="InterPro" id="IPR003656">
    <property type="entry name" value="Znf_BED"/>
</dbReference>
<evidence type="ECO:0000256" key="3">
    <source>
        <dbReference type="ARBA" id="ARBA00022771"/>
    </source>
</evidence>
<evidence type="ECO:0000256" key="2">
    <source>
        <dbReference type="ARBA" id="ARBA00022723"/>
    </source>
</evidence>
<feature type="region of interest" description="Disordered" evidence="9">
    <location>
        <begin position="22"/>
        <end position="147"/>
    </location>
</feature>
<evidence type="ECO:0000256" key="1">
    <source>
        <dbReference type="ARBA" id="ARBA00004123"/>
    </source>
</evidence>
<dbReference type="PANTHER" id="PTHR46481:SF10">
    <property type="entry name" value="ZINC FINGER BED DOMAIN-CONTAINING PROTEIN 39"/>
    <property type="match status" value="1"/>
</dbReference>
<dbReference type="InterPro" id="IPR052035">
    <property type="entry name" value="ZnF_BED_domain_contain"/>
</dbReference>
<dbReference type="PROSITE" id="PS50808">
    <property type="entry name" value="ZF_BED"/>
    <property type="match status" value="1"/>
</dbReference>
<organism evidence="12 13">
    <name type="scientific">Tetrapyrgos nigripes</name>
    <dbReference type="NCBI Taxonomy" id="182062"/>
    <lineage>
        <taxon>Eukaryota</taxon>
        <taxon>Fungi</taxon>
        <taxon>Dikarya</taxon>
        <taxon>Basidiomycota</taxon>
        <taxon>Agaricomycotina</taxon>
        <taxon>Agaricomycetes</taxon>
        <taxon>Agaricomycetidae</taxon>
        <taxon>Agaricales</taxon>
        <taxon>Marasmiineae</taxon>
        <taxon>Marasmiaceae</taxon>
        <taxon>Tetrapyrgos</taxon>
    </lineage>
</organism>
<dbReference type="GO" id="GO:0005634">
    <property type="term" value="C:nucleus"/>
    <property type="evidence" value="ECO:0007669"/>
    <property type="project" value="UniProtKB-SubCell"/>
</dbReference>
<evidence type="ECO:0000256" key="9">
    <source>
        <dbReference type="SAM" id="MobiDB-lite"/>
    </source>
</evidence>
<dbReference type="PANTHER" id="PTHR46481">
    <property type="entry name" value="ZINC FINGER BED DOMAIN-CONTAINING PROTEIN 4"/>
    <property type="match status" value="1"/>
</dbReference>
<dbReference type="Proteomes" id="UP000559256">
    <property type="component" value="Unassembled WGS sequence"/>
</dbReference>
<sequence length="866" mass="98628">MLITTVLLLFLILVLGPPHRRRYRKREQSPSLSTVYEDDGPALQNIPKTPETPTRLRHGQRPQNALEEALATSDDEDENDLHPPNRRSHRTRKGPVQLNPLLDPLQLRMPRGRCRQPDPDPDTPALLQPRPGPAKTPTPRRPHAGAVPPADEELFIQQALDSLSLSSTPSSTPDHSHARSTIRLHPSDITTPITMTPRAVHHNRSAKKTRKKKPKANDVWPFFKLDEHTQRHTCTICSHTASRAGNDPPDSFSANTSTGSLRKHLYTYHLSFWVDTCDSANIDIMAKEARSYVESYHADASANPGQCIPRQAYSPAAFKDAICEFIISNDQAINAIENPKLRAIFLMLKKDLNDSDIRHHHEIRMRIMELWDEHLDNLTLEFEKALGKISFTSDMWTNSNMMPFLAVTAHWIETMTMTNAKDKVELKLRAELIGFHRIPGRHDGKHLGHAMLYIFDRVNLSPKLGYGTLDAAGNNDTALEYIERDLRFRGITWSKRQSCICVNQACQDVIDALTDLSFADDSSPDYDPDVSIRRDLIANLQALIRMIRASSQRRDFFSKCLAYIKTIDLELLRDVKNCWSSVLLMLLHAILLKEAIKWMISLHNDLKKYWMTDDEWDRLEKYAQILQIPHSFQERLSGEKTPTLSFALPGYDVMIAKWENMKDTLPQYASVIDAGIAKLHKYRDHADESDAYTLAMIINPGIKLDWFKRFAPHRLDEARELFLQELMCAWSQLESYTAVNEREQIITLSELSNDDWADAILGLPTKDKQPICHISQALQDEVNGYFSESLLCSSSSDTDTKKRNRIGPELNEALQMLKYTLRQGNSISFTEGTSPEEELATLKELLAEKGDKLEDKGVSIKTLLEN</sequence>
<feature type="signal peptide" evidence="10">
    <location>
        <begin position="1"/>
        <end position="16"/>
    </location>
</feature>
<feature type="chain" id="PRO_5034457611" description="BED-type domain-containing protein" evidence="10">
    <location>
        <begin position="17"/>
        <end position="866"/>
    </location>
</feature>
<keyword evidence="3 8" id="KW-0863">Zinc-finger</keyword>
<evidence type="ECO:0000313" key="12">
    <source>
        <dbReference type="EMBL" id="KAF5333840.1"/>
    </source>
</evidence>
<gene>
    <name evidence="12" type="ORF">D9758_017432</name>
</gene>
<keyword evidence="10" id="KW-0732">Signal</keyword>
<feature type="compositionally biased region" description="Basic residues" evidence="9">
    <location>
        <begin position="84"/>
        <end position="93"/>
    </location>
</feature>
<proteinExistence type="predicted"/>